<evidence type="ECO:0000256" key="8">
    <source>
        <dbReference type="ARBA" id="ARBA00023315"/>
    </source>
</evidence>
<dbReference type="Gene3D" id="3.60.110.10">
    <property type="entry name" value="Carbon-nitrogen hydrolase"/>
    <property type="match status" value="1"/>
</dbReference>
<dbReference type="GO" id="GO:0042158">
    <property type="term" value="P:lipoprotein biosynthetic process"/>
    <property type="evidence" value="ECO:0007669"/>
    <property type="project" value="UniProtKB-UniRule"/>
</dbReference>
<dbReference type="PANTHER" id="PTHR38686:SF1">
    <property type="entry name" value="APOLIPOPROTEIN N-ACYLTRANSFERASE"/>
    <property type="match status" value="1"/>
</dbReference>
<evidence type="ECO:0000313" key="12">
    <source>
        <dbReference type="Proteomes" id="UP000243629"/>
    </source>
</evidence>
<protein>
    <recommendedName>
        <fullName evidence="9">Apolipoprotein N-acyltransferase</fullName>
        <shortName evidence="9">ALP N-acyltransferase</shortName>
        <ecNumber evidence="9">2.3.1.269</ecNumber>
    </recommendedName>
</protein>
<dbReference type="Pfam" id="PF00795">
    <property type="entry name" value="CN_hydrolase"/>
    <property type="match status" value="1"/>
</dbReference>
<feature type="transmembrane region" description="Helical" evidence="9">
    <location>
        <begin position="484"/>
        <end position="505"/>
    </location>
</feature>
<feature type="transmembrane region" description="Helical" evidence="9">
    <location>
        <begin position="202"/>
        <end position="219"/>
    </location>
</feature>
<dbReference type="GO" id="GO:0005886">
    <property type="term" value="C:plasma membrane"/>
    <property type="evidence" value="ECO:0007669"/>
    <property type="project" value="UniProtKB-SubCell"/>
</dbReference>
<evidence type="ECO:0000256" key="1">
    <source>
        <dbReference type="ARBA" id="ARBA00004651"/>
    </source>
</evidence>
<keyword evidence="12" id="KW-1185">Reference proteome</keyword>
<dbReference type="HAMAP" id="MF_01148">
    <property type="entry name" value="Lnt"/>
    <property type="match status" value="1"/>
</dbReference>
<dbReference type="AlphaFoldDB" id="A0A1I4T8K9"/>
<dbReference type="InterPro" id="IPR036526">
    <property type="entry name" value="C-N_Hydrolase_sf"/>
</dbReference>
<dbReference type="Pfam" id="PF20154">
    <property type="entry name" value="LNT_N"/>
    <property type="match status" value="1"/>
</dbReference>
<evidence type="ECO:0000256" key="6">
    <source>
        <dbReference type="ARBA" id="ARBA00022989"/>
    </source>
</evidence>
<dbReference type="EC" id="2.3.1.269" evidence="9"/>
<sequence length="511" mass="56163">MNMLPHSLANRLLGPGWPGHLLALLAGALTTLGLAPFGLWPFSLLGIALLYLGLRALNPRQALLRGWLWGMGQFAGGVHWVYVSMHVHGDAPPLLAGLLTAGFVAGLALLVAGSAWLWARWLRPARAGWLSAGAFAGLWLLQEMFRSWFLTGFPWLHLGYAHTDSWLAGWAPLGGVWLLSLISVLVACLLAERQVWQRRSDALGAVTLLVVLWGGGWALQAIDWTRPAGEPLSVTLIQADVSQSRKWDPQHIDETLRRYRDLSYAAQPTDLMVWSETAVPVLLSQSLDFVQAIAGNLEQQGTTLITGIPVDDRAADGRLLIYNGIMVAGSQPGLYLKHKLVPFGEYVPLEDWLRGLIAFFDLPMSSFSRGGADQSPLHAAGYRLAPYICYEVVYPDFAARLAANSELLITISNDTWFGASIGPLQHLQMARMRALESGRWMIRGTNNGVTALIDHKGRISAELPQFRIDVLQGQVEPRQGLTPWLRWGSLPVLLLALALLSAGWLGRRQQQ</sequence>
<name>A0A1I4T8K9_9GAMM</name>
<dbReference type="UniPathway" id="UPA00666"/>
<proteinExistence type="inferred from homology"/>
<evidence type="ECO:0000256" key="5">
    <source>
        <dbReference type="ARBA" id="ARBA00022692"/>
    </source>
</evidence>
<keyword evidence="8 9" id="KW-0012">Acyltransferase</keyword>
<keyword evidence="7 9" id="KW-0472">Membrane</keyword>
<keyword evidence="4 9" id="KW-0808">Transferase</keyword>
<feature type="transmembrane region" description="Helical" evidence="9">
    <location>
        <begin position="94"/>
        <end position="117"/>
    </location>
</feature>
<reference evidence="12" key="1">
    <citation type="submission" date="2016-10" db="EMBL/GenBank/DDBJ databases">
        <authorList>
            <person name="Varghese N."/>
            <person name="Submissions S."/>
        </authorList>
    </citation>
    <scope>NUCLEOTIDE SEQUENCE [LARGE SCALE GENOMIC DNA]</scope>
    <source>
        <strain evidence="12">DSM 24213</strain>
    </source>
</reference>
<dbReference type="PROSITE" id="PS50263">
    <property type="entry name" value="CN_HYDROLASE"/>
    <property type="match status" value="1"/>
</dbReference>
<comment type="subcellular location">
    <subcellularLocation>
        <location evidence="1 9">Cell membrane</location>
        <topology evidence="1 9">Multi-pass membrane protein</topology>
    </subcellularLocation>
</comment>
<evidence type="ECO:0000256" key="3">
    <source>
        <dbReference type="ARBA" id="ARBA00022475"/>
    </source>
</evidence>
<dbReference type="STRING" id="1720063.SAMN05216217_11361"/>
<comment type="similarity">
    <text evidence="2 9">Belongs to the CN hydrolase family. Apolipoprotein N-acyltransferase subfamily.</text>
</comment>
<feature type="domain" description="CN hydrolase" evidence="10">
    <location>
        <begin position="237"/>
        <end position="477"/>
    </location>
</feature>
<comment type="function">
    <text evidence="9">Catalyzes the phospholipid dependent N-acylation of the N-terminal cysteine of apolipoprotein, the last step in lipoprotein maturation.</text>
</comment>
<feature type="transmembrane region" description="Helical" evidence="9">
    <location>
        <begin position="169"/>
        <end position="190"/>
    </location>
</feature>
<evidence type="ECO:0000313" key="11">
    <source>
        <dbReference type="EMBL" id="SFM73026.1"/>
    </source>
</evidence>
<dbReference type="InterPro" id="IPR004563">
    <property type="entry name" value="Apolipo_AcylTrfase"/>
</dbReference>
<organism evidence="11 12">
    <name type="scientific">Halopseudomonas yangmingensis</name>
    <dbReference type="NCBI Taxonomy" id="1720063"/>
    <lineage>
        <taxon>Bacteria</taxon>
        <taxon>Pseudomonadati</taxon>
        <taxon>Pseudomonadota</taxon>
        <taxon>Gammaproteobacteria</taxon>
        <taxon>Pseudomonadales</taxon>
        <taxon>Pseudomonadaceae</taxon>
        <taxon>Halopseudomonas</taxon>
    </lineage>
</organism>
<feature type="transmembrane region" description="Helical" evidence="9">
    <location>
        <begin position="20"/>
        <end position="52"/>
    </location>
</feature>
<accession>A0A1I4T8K9</accession>
<dbReference type="GO" id="GO:0016410">
    <property type="term" value="F:N-acyltransferase activity"/>
    <property type="evidence" value="ECO:0007669"/>
    <property type="project" value="UniProtKB-UniRule"/>
</dbReference>
<feature type="transmembrane region" description="Helical" evidence="9">
    <location>
        <begin position="64"/>
        <end position="82"/>
    </location>
</feature>
<dbReference type="InterPro" id="IPR045378">
    <property type="entry name" value="LNT_N"/>
</dbReference>
<keyword evidence="5 9" id="KW-0812">Transmembrane</keyword>
<keyword evidence="11" id="KW-0449">Lipoprotein</keyword>
<keyword evidence="3 9" id="KW-1003">Cell membrane</keyword>
<evidence type="ECO:0000256" key="7">
    <source>
        <dbReference type="ARBA" id="ARBA00023136"/>
    </source>
</evidence>
<dbReference type="Proteomes" id="UP000243629">
    <property type="component" value="Unassembled WGS sequence"/>
</dbReference>
<dbReference type="InterPro" id="IPR003010">
    <property type="entry name" value="C-N_Hydrolase"/>
</dbReference>
<comment type="catalytic activity">
    <reaction evidence="9">
        <text>N-terminal S-1,2-diacyl-sn-glyceryl-L-cysteinyl-[lipoprotein] + a glycerophospholipid = N-acyl-S-1,2-diacyl-sn-glyceryl-L-cysteinyl-[lipoprotein] + a 2-acyl-sn-glycero-3-phospholipid + H(+)</text>
        <dbReference type="Rhea" id="RHEA:48228"/>
        <dbReference type="Rhea" id="RHEA-COMP:14681"/>
        <dbReference type="Rhea" id="RHEA-COMP:14684"/>
        <dbReference type="ChEBI" id="CHEBI:15378"/>
        <dbReference type="ChEBI" id="CHEBI:136912"/>
        <dbReference type="ChEBI" id="CHEBI:140656"/>
        <dbReference type="ChEBI" id="CHEBI:140657"/>
        <dbReference type="ChEBI" id="CHEBI:140660"/>
        <dbReference type="EC" id="2.3.1.269"/>
    </reaction>
</comment>
<dbReference type="PANTHER" id="PTHR38686">
    <property type="entry name" value="APOLIPOPROTEIN N-ACYLTRANSFERASE"/>
    <property type="match status" value="1"/>
</dbReference>
<keyword evidence="6 9" id="KW-1133">Transmembrane helix</keyword>
<dbReference type="EMBL" id="FOUI01000013">
    <property type="protein sequence ID" value="SFM73026.1"/>
    <property type="molecule type" value="Genomic_DNA"/>
</dbReference>
<evidence type="ECO:0000256" key="4">
    <source>
        <dbReference type="ARBA" id="ARBA00022679"/>
    </source>
</evidence>
<gene>
    <name evidence="9" type="primary">lnt</name>
    <name evidence="11" type="ORF">SAMN05216217_11361</name>
</gene>
<dbReference type="SUPFAM" id="SSF56317">
    <property type="entry name" value="Carbon-nitrogen hydrolase"/>
    <property type="match status" value="1"/>
</dbReference>
<evidence type="ECO:0000256" key="9">
    <source>
        <dbReference type="HAMAP-Rule" id="MF_01148"/>
    </source>
</evidence>
<dbReference type="NCBIfam" id="TIGR00546">
    <property type="entry name" value="lnt"/>
    <property type="match status" value="1"/>
</dbReference>
<evidence type="ECO:0000259" key="10">
    <source>
        <dbReference type="PROSITE" id="PS50263"/>
    </source>
</evidence>
<evidence type="ECO:0000256" key="2">
    <source>
        <dbReference type="ARBA" id="ARBA00010065"/>
    </source>
</evidence>
<feature type="transmembrane region" description="Helical" evidence="9">
    <location>
        <begin position="129"/>
        <end position="149"/>
    </location>
</feature>
<dbReference type="CDD" id="cd07571">
    <property type="entry name" value="ALP_N-acyl_transferase"/>
    <property type="match status" value="1"/>
</dbReference>
<comment type="pathway">
    <text evidence="9">Protein modification; lipoprotein biosynthesis (N-acyl transfer).</text>
</comment>